<evidence type="ECO:0000313" key="4">
    <source>
        <dbReference type="Proteomes" id="UP001526147"/>
    </source>
</evidence>
<reference evidence="3 4" key="1">
    <citation type="submission" date="2022-10" db="EMBL/GenBank/DDBJ databases">
        <title>Draft genome assembly of moderately radiation resistant bacterium Metabacillus halosaccharovorans.</title>
        <authorList>
            <person name="Pal S."/>
            <person name="Gopinathan A."/>
        </authorList>
    </citation>
    <scope>NUCLEOTIDE SEQUENCE [LARGE SCALE GENOMIC DNA]</scope>
    <source>
        <strain evidence="3 4">VITHBRA001</strain>
    </source>
</reference>
<dbReference type="Proteomes" id="UP001526147">
    <property type="component" value="Unassembled WGS sequence"/>
</dbReference>
<dbReference type="PANTHER" id="PTHR41878">
    <property type="entry name" value="LEXA REPRESSOR-RELATED"/>
    <property type="match status" value="1"/>
</dbReference>
<dbReference type="InterPro" id="IPR053864">
    <property type="entry name" value="DUF6933"/>
</dbReference>
<feature type="domain" description="Plasmid pRiA4b Orf3-like" evidence="1">
    <location>
        <begin position="177"/>
        <end position="354"/>
    </location>
</feature>
<dbReference type="EMBL" id="JAOYEY010000020">
    <property type="protein sequence ID" value="MCV9884533.1"/>
    <property type="molecule type" value="Genomic_DNA"/>
</dbReference>
<dbReference type="InterPro" id="IPR012912">
    <property type="entry name" value="Plasmid_pRiA4b_Orf3-like"/>
</dbReference>
<evidence type="ECO:0000259" key="1">
    <source>
        <dbReference type="Pfam" id="PF07929"/>
    </source>
</evidence>
<dbReference type="Gene3D" id="3.10.290.30">
    <property type="entry name" value="MM3350-like"/>
    <property type="match status" value="1"/>
</dbReference>
<proteinExistence type="predicted"/>
<dbReference type="PANTHER" id="PTHR41878:SF1">
    <property type="entry name" value="TNPR PROTEIN"/>
    <property type="match status" value="1"/>
</dbReference>
<evidence type="ECO:0000313" key="3">
    <source>
        <dbReference type="EMBL" id="MCV9884533.1"/>
    </source>
</evidence>
<evidence type="ECO:0000259" key="2">
    <source>
        <dbReference type="Pfam" id="PF22016"/>
    </source>
</evidence>
<dbReference type="InterPro" id="IPR024047">
    <property type="entry name" value="MM3350-like_sf"/>
</dbReference>
<dbReference type="RefSeq" id="WP_264141487.1">
    <property type="nucleotide sequence ID" value="NZ_JAOYEY010000020.1"/>
</dbReference>
<comment type="caution">
    <text evidence="3">The sequence shown here is derived from an EMBL/GenBank/DDBJ whole genome shotgun (WGS) entry which is preliminary data.</text>
</comment>
<accession>A0ABT3DBU2</accession>
<gene>
    <name evidence="3" type="ORF">OIH86_02590</name>
</gene>
<sequence>MLIQCTKKLLEQLKIKPHEPIEEQNPLFSWHAHIILVNRRKTVVLIHDLSRYVIVLHGLKAKDYKSFDQLILQAIRETFEAEGVKKEVIEQFLTLSMDFTYTKTKDRTSVARLNKACETTYYFLDYLNQESVINSELSKRVSRSLVGDGKNKYIYPNEEMYKQLEIFAGQPIFETKAVQLKVVLKLEDHQVWRRIIVPVNRTFHELHKILQSTFGWKNYHLHEFVIYNDDKEPMINLVSDEEALAYPKQTEMKLEKGIKLSEYMPEYTTLTYTYDFGDNWKREIEVEKVINEYDAYHPQCIDGEGNAPPEDVGGVPGYTEFLSILANPEHQEYKHTVHWGIMQGYEEFDIEKINRMLKDR</sequence>
<name>A0ABT3DBU2_9BACI</name>
<feature type="domain" description="DUF6933" evidence="2">
    <location>
        <begin position="2"/>
        <end position="159"/>
    </location>
</feature>
<dbReference type="SUPFAM" id="SSF159941">
    <property type="entry name" value="MM3350-like"/>
    <property type="match status" value="1"/>
</dbReference>
<organism evidence="3 4">
    <name type="scientific">Metabacillus halosaccharovorans</name>
    <dbReference type="NCBI Taxonomy" id="930124"/>
    <lineage>
        <taxon>Bacteria</taxon>
        <taxon>Bacillati</taxon>
        <taxon>Bacillota</taxon>
        <taxon>Bacilli</taxon>
        <taxon>Bacillales</taxon>
        <taxon>Bacillaceae</taxon>
        <taxon>Metabacillus</taxon>
    </lineage>
</organism>
<dbReference type="Pfam" id="PF07929">
    <property type="entry name" value="PRiA4_ORF3"/>
    <property type="match status" value="1"/>
</dbReference>
<protein>
    <submittedName>
        <fullName evidence="3">Plasmid pRiA4b ORF-3 family protein</fullName>
    </submittedName>
</protein>
<dbReference type="Pfam" id="PF22016">
    <property type="entry name" value="DUF6933"/>
    <property type="match status" value="1"/>
</dbReference>
<keyword evidence="4" id="KW-1185">Reference proteome</keyword>